<dbReference type="Gene3D" id="3.90.420.10">
    <property type="entry name" value="Oxidoreductase, molybdopterin-binding domain"/>
    <property type="match status" value="1"/>
</dbReference>
<evidence type="ECO:0000259" key="2">
    <source>
        <dbReference type="Pfam" id="PF00174"/>
    </source>
</evidence>
<dbReference type="Proteomes" id="UP000515734">
    <property type="component" value="Chromosome"/>
</dbReference>
<evidence type="ECO:0000256" key="1">
    <source>
        <dbReference type="SAM" id="SignalP"/>
    </source>
</evidence>
<evidence type="ECO:0000313" key="3">
    <source>
        <dbReference type="EMBL" id="BCI56095.1"/>
    </source>
</evidence>
<dbReference type="InterPro" id="IPR036374">
    <property type="entry name" value="OxRdtase_Mopterin-bd_sf"/>
</dbReference>
<reference evidence="3 4" key="1">
    <citation type="submission" date="2020-07" db="EMBL/GenBank/DDBJ databases">
        <title>Complete genome sequence of Mycolicibacterium litorale like strain isolated from cardiac implantable electronic device infection.</title>
        <authorList>
            <person name="Fukano H."/>
            <person name="Miyama H."/>
            <person name="Hoshino Y."/>
        </authorList>
    </citation>
    <scope>NUCLEOTIDE SEQUENCE [LARGE SCALE GENOMIC DNA]</scope>
    <source>
        <strain evidence="3 4">NIIDNTM18</strain>
    </source>
</reference>
<dbReference type="RefSeq" id="WP_232100446.1">
    <property type="nucleotide sequence ID" value="NZ_AP023287.1"/>
</dbReference>
<accession>A0A6S6PCD2</accession>
<dbReference type="SUPFAM" id="SSF56524">
    <property type="entry name" value="Oxidoreductase molybdopterin-binding domain"/>
    <property type="match status" value="1"/>
</dbReference>
<dbReference type="InterPro" id="IPR000572">
    <property type="entry name" value="OxRdtase_Mopterin-bd_dom"/>
</dbReference>
<dbReference type="AlphaFoldDB" id="A0A6S6PCD2"/>
<feature type="domain" description="Oxidoreductase molybdopterin-binding" evidence="2">
    <location>
        <begin position="43"/>
        <end position="178"/>
    </location>
</feature>
<feature type="chain" id="PRO_5027894781" description="Oxidoreductase molybdopterin-binding domain-containing protein" evidence="1">
    <location>
        <begin position="36"/>
        <end position="183"/>
    </location>
</feature>
<name>A0A6S6PCD2_9MYCO</name>
<gene>
    <name evidence="3" type="ORF">NIIDNTM18_53730</name>
</gene>
<sequence length="183" mass="19400">MRRRSSVGGRMVLRGCALLCAAFAVLFCAPGVARAQFPPDRGDRHLTVAGDVHVPLDLTMSELRAYPGRTELVTFLTDAGPQTHAYEGVALEALITAAQPKAADAAEHPLLTLAVVAVGTDGYAATLSWADVAPVLARRPALLAWTQDGTPLDAPRLVVPEDVGGARYVRDLTRLRVVQLAPT</sequence>
<protein>
    <recommendedName>
        <fullName evidence="2">Oxidoreductase molybdopterin-binding domain-containing protein</fullName>
    </recommendedName>
</protein>
<dbReference type="Pfam" id="PF00174">
    <property type="entry name" value="Oxidored_molyb"/>
    <property type="match status" value="1"/>
</dbReference>
<evidence type="ECO:0000313" key="4">
    <source>
        <dbReference type="Proteomes" id="UP000515734"/>
    </source>
</evidence>
<organism evidence="3 4">
    <name type="scientific">Mycolicibacterium litorale</name>
    <dbReference type="NCBI Taxonomy" id="758802"/>
    <lineage>
        <taxon>Bacteria</taxon>
        <taxon>Bacillati</taxon>
        <taxon>Actinomycetota</taxon>
        <taxon>Actinomycetes</taxon>
        <taxon>Mycobacteriales</taxon>
        <taxon>Mycobacteriaceae</taxon>
        <taxon>Mycolicibacterium</taxon>
    </lineage>
</organism>
<feature type="signal peptide" evidence="1">
    <location>
        <begin position="1"/>
        <end position="35"/>
    </location>
</feature>
<dbReference type="EMBL" id="AP023287">
    <property type="protein sequence ID" value="BCI56095.1"/>
    <property type="molecule type" value="Genomic_DNA"/>
</dbReference>
<proteinExistence type="predicted"/>
<keyword evidence="1" id="KW-0732">Signal</keyword>